<dbReference type="GO" id="GO:0005975">
    <property type="term" value="P:carbohydrate metabolic process"/>
    <property type="evidence" value="ECO:0007669"/>
    <property type="project" value="InterPro"/>
</dbReference>
<dbReference type="InterPro" id="IPR001223">
    <property type="entry name" value="Glyco_hydro18_cat"/>
</dbReference>
<dbReference type="Gramene" id="TVT97774">
    <property type="protein sequence ID" value="TVT97774"/>
    <property type="gene ID" value="EJB05_56958"/>
</dbReference>
<dbReference type="EMBL" id="RWGY01000944">
    <property type="protein sequence ID" value="TVT97774.1"/>
    <property type="molecule type" value="Genomic_DNA"/>
</dbReference>
<protein>
    <recommendedName>
        <fullName evidence="2">GH18 domain-containing protein</fullName>
    </recommendedName>
</protein>
<comment type="caution">
    <text evidence="3">The sequence shown here is derived from an EMBL/GenBank/DDBJ whole genome shotgun (WGS) entry which is preliminary data.</text>
</comment>
<reference evidence="3 4" key="1">
    <citation type="journal article" date="2019" name="Sci. Rep.">
        <title>A high-quality genome of Eragrostis curvula grass provides insights into Poaceae evolution and supports new strategies to enhance forage quality.</title>
        <authorList>
            <person name="Carballo J."/>
            <person name="Santos B.A.C.M."/>
            <person name="Zappacosta D."/>
            <person name="Garbus I."/>
            <person name="Selva J.P."/>
            <person name="Gallo C.A."/>
            <person name="Diaz A."/>
            <person name="Albertini E."/>
            <person name="Caccamo M."/>
            <person name="Echenique V."/>
        </authorList>
    </citation>
    <scope>NUCLEOTIDE SEQUENCE [LARGE SCALE GENOMIC DNA]</scope>
    <source>
        <strain evidence="4">cv. Victoria</strain>
        <tissue evidence="3">Leaf</tissue>
    </source>
</reference>
<accession>A0A5J9SEN9</accession>
<feature type="non-terminal residue" evidence="3">
    <location>
        <position position="1"/>
    </location>
</feature>
<evidence type="ECO:0000313" key="4">
    <source>
        <dbReference type="Proteomes" id="UP000324897"/>
    </source>
</evidence>
<feature type="domain" description="GH18" evidence="2">
    <location>
        <begin position="40"/>
        <end position="127"/>
    </location>
</feature>
<keyword evidence="4" id="KW-1185">Reference proteome</keyword>
<evidence type="ECO:0000256" key="1">
    <source>
        <dbReference type="SAM" id="SignalP"/>
    </source>
</evidence>
<sequence length="127" mass="13831">MALSQRRAPMTLLAHATVLVFVTTFVLVVPASAELVNKTGQLTVFWGRHKAEGSLREACDSGMYTMVIMSFLNVYGHGKYNLDISGHPVAGMGADIKHCQSKGVLVSLAMLPEYVMVFRSMQEPSAI</sequence>
<proteinExistence type="predicted"/>
<dbReference type="Gene3D" id="3.20.20.80">
    <property type="entry name" value="Glycosidases"/>
    <property type="match status" value="1"/>
</dbReference>
<evidence type="ECO:0000259" key="2">
    <source>
        <dbReference type="PROSITE" id="PS51910"/>
    </source>
</evidence>
<name>A0A5J9SEN9_9POAL</name>
<dbReference type="InterPro" id="IPR017853">
    <property type="entry name" value="GH"/>
</dbReference>
<dbReference type="GO" id="GO:0005576">
    <property type="term" value="C:extracellular region"/>
    <property type="evidence" value="ECO:0007669"/>
    <property type="project" value="TreeGrafter"/>
</dbReference>
<gene>
    <name evidence="3" type="ORF">EJB05_56958</name>
</gene>
<feature type="chain" id="PRO_5023894467" description="GH18 domain-containing protein" evidence="1">
    <location>
        <begin position="34"/>
        <end position="127"/>
    </location>
</feature>
<evidence type="ECO:0000313" key="3">
    <source>
        <dbReference type="EMBL" id="TVT97774.1"/>
    </source>
</evidence>
<dbReference type="Proteomes" id="UP000324897">
    <property type="component" value="Unassembled WGS sequence"/>
</dbReference>
<dbReference type="GO" id="GO:0004568">
    <property type="term" value="F:chitinase activity"/>
    <property type="evidence" value="ECO:0007669"/>
    <property type="project" value="TreeGrafter"/>
</dbReference>
<dbReference type="PROSITE" id="PS51910">
    <property type="entry name" value="GH18_2"/>
    <property type="match status" value="1"/>
</dbReference>
<dbReference type="PANTHER" id="PTHR45708">
    <property type="entry name" value="ENDOCHITINASE"/>
    <property type="match status" value="1"/>
</dbReference>
<dbReference type="PANTHER" id="PTHR45708:SF23">
    <property type="entry name" value="GH18 DOMAIN-CONTAINING PROTEIN"/>
    <property type="match status" value="1"/>
</dbReference>
<dbReference type="InterPro" id="IPR050542">
    <property type="entry name" value="Glycosyl_Hydrlase18_Chitinase"/>
</dbReference>
<feature type="signal peptide" evidence="1">
    <location>
        <begin position="1"/>
        <end position="33"/>
    </location>
</feature>
<dbReference type="SUPFAM" id="SSF51445">
    <property type="entry name" value="(Trans)glycosidases"/>
    <property type="match status" value="1"/>
</dbReference>
<organism evidence="3 4">
    <name type="scientific">Eragrostis curvula</name>
    <name type="common">weeping love grass</name>
    <dbReference type="NCBI Taxonomy" id="38414"/>
    <lineage>
        <taxon>Eukaryota</taxon>
        <taxon>Viridiplantae</taxon>
        <taxon>Streptophyta</taxon>
        <taxon>Embryophyta</taxon>
        <taxon>Tracheophyta</taxon>
        <taxon>Spermatophyta</taxon>
        <taxon>Magnoliopsida</taxon>
        <taxon>Liliopsida</taxon>
        <taxon>Poales</taxon>
        <taxon>Poaceae</taxon>
        <taxon>PACMAD clade</taxon>
        <taxon>Chloridoideae</taxon>
        <taxon>Eragrostideae</taxon>
        <taxon>Eragrostidinae</taxon>
        <taxon>Eragrostis</taxon>
    </lineage>
</organism>
<dbReference type="AlphaFoldDB" id="A0A5J9SEN9"/>
<keyword evidence="1" id="KW-0732">Signal</keyword>
<dbReference type="OrthoDB" id="1716288at2759"/>